<comment type="caution">
    <text evidence="1">The sequence shown here is derived from an EMBL/GenBank/DDBJ whole genome shotgun (WGS) entry which is preliminary data.</text>
</comment>
<evidence type="ECO:0000313" key="1">
    <source>
        <dbReference type="EMBL" id="GFY47976.1"/>
    </source>
</evidence>
<protein>
    <submittedName>
        <fullName evidence="1">Uncharacterized protein</fullName>
    </submittedName>
</protein>
<dbReference type="AlphaFoldDB" id="A0A8X6X853"/>
<organism evidence="1 2">
    <name type="scientific">Trichonephila inaurata madagascariensis</name>
    <dbReference type="NCBI Taxonomy" id="2747483"/>
    <lineage>
        <taxon>Eukaryota</taxon>
        <taxon>Metazoa</taxon>
        <taxon>Ecdysozoa</taxon>
        <taxon>Arthropoda</taxon>
        <taxon>Chelicerata</taxon>
        <taxon>Arachnida</taxon>
        <taxon>Araneae</taxon>
        <taxon>Araneomorphae</taxon>
        <taxon>Entelegynae</taxon>
        <taxon>Araneoidea</taxon>
        <taxon>Nephilidae</taxon>
        <taxon>Trichonephila</taxon>
        <taxon>Trichonephila inaurata</taxon>
    </lineage>
</organism>
<dbReference type="Proteomes" id="UP000886998">
    <property type="component" value="Unassembled WGS sequence"/>
</dbReference>
<keyword evidence="2" id="KW-1185">Reference proteome</keyword>
<gene>
    <name evidence="1" type="ORF">TNIN_479021</name>
</gene>
<sequence length="111" mass="12964">MHYFHFFPEISEIPTNYFVTGDKVCHNHKKNVGTEKTSCTSSKRSSIFALLRRILICTEGSKASGQKSVTCCARCLMKEEELKHIMQYRRLMRQWNVGYTEKSESKFFGKQ</sequence>
<accession>A0A8X6X853</accession>
<reference evidence="1" key="1">
    <citation type="submission" date="2020-08" db="EMBL/GenBank/DDBJ databases">
        <title>Multicomponent nature underlies the extraordinary mechanical properties of spider dragline silk.</title>
        <authorList>
            <person name="Kono N."/>
            <person name="Nakamura H."/>
            <person name="Mori M."/>
            <person name="Yoshida Y."/>
            <person name="Ohtoshi R."/>
            <person name="Malay A.D."/>
            <person name="Moran D.A.P."/>
            <person name="Tomita M."/>
            <person name="Numata K."/>
            <person name="Arakawa K."/>
        </authorList>
    </citation>
    <scope>NUCLEOTIDE SEQUENCE</scope>
</reference>
<proteinExistence type="predicted"/>
<dbReference type="EMBL" id="BMAV01006249">
    <property type="protein sequence ID" value="GFY47976.1"/>
    <property type="molecule type" value="Genomic_DNA"/>
</dbReference>
<dbReference type="OrthoDB" id="6469953at2759"/>
<evidence type="ECO:0000313" key="2">
    <source>
        <dbReference type="Proteomes" id="UP000886998"/>
    </source>
</evidence>
<name>A0A8X6X853_9ARAC</name>